<gene>
    <name evidence="2" type="ORF">NUH22_15670</name>
</gene>
<evidence type="ECO:0000313" key="3">
    <source>
        <dbReference type="Proteomes" id="UP001060018"/>
    </source>
</evidence>
<reference evidence="2" key="1">
    <citation type="journal article" date="2022" name="Pest Manag. Sci.">
        <title>Glutamicibacter halophytocola-mediated host fitness of potato tuber moth on Solanaceae crops.</title>
        <authorList>
            <person name="Wang W."/>
            <person name="Xiao G."/>
            <person name="Du G."/>
            <person name="Chang L."/>
            <person name="Yang Y."/>
            <person name="Ye J."/>
            <person name="Chen B."/>
        </authorList>
    </citation>
    <scope>NUCLEOTIDE SEQUENCE</scope>
    <source>
        <strain evidence="2">S2</strain>
    </source>
</reference>
<dbReference type="Pfam" id="PF13020">
    <property type="entry name" value="NOV_C"/>
    <property type="match status" value="1"/>
</dbReference>
<organism evidence="2 3">
    <name type="scientific">Glutamicibacter halophytocola</name>
    <dbReference type="NCBI Taxonomy" id="1933880"/>
    <lineage>
        <taxon>Bacteria</taxon>
        <taxon>Bacillati</taxon>
        <taxon>Actinomycetota</taxon>
        <taxon>Actinomycetes</taxon>
        <taxon>Micrococcales</taxon>
        <taxon>Micrococcaceae</taxon>
        <taxon>Glutamicibacter</taxon>
    </lineage>
</organism>
<name>A0AA94XRF6_9MICC</name>
<sequence length="292" mass="32798">MKNMFQGITGKAWNDDELELIVRHYLSLYLRVAAGEKVIKEHIYKAIAEELGVRSTASVALKMSNISSVMLGLGWPHIPGLGPMPHIQIALVDHVARGVLNLGGLDAAASRIVTGEPISSPVKVELAKQIPRILKFDETYKTDLSLSAKRNYIEIESRNKKLGYLGELAVLEYEDRRLRRMGLTRLANRIEHVSSTQGDGLGYDIHSFHPDGQDKLIEVKTTSGSNSVPFYVTRNELEASREYSESYCLSRIYDYPLKELGRRRVKLYELSGSIEDTCNMRPQSYLASPKSQ</sequence>
<dbReference type="InterPro" id="IPR024975">
    <property type="entry name" value="NOV_C"/>
</dbReference>
<dbReference type="AlphaFoldDB" id="A0AA94XRF6"/>
<proteinExistence type="predicted"/>
<dbReference type="Proteomes" id="UP001060018">
    <property type="component" value="Chromosome"/>
</dbReference>
<accession>A0AA94XRF6</accession>
<feature type="domain" description="Protein NO VEIN C-terminal" evidence="1">
    <location>
        <begin position="166"/>
        <end position="255"/>
    </location>
</feature>
<dbReference type="EMBL" id="CP102487">
    <property type="protein sequence ID" value="UUX58714.1"/>
    <property type="molecule type" value="Genomic_DNA"/>
</dbReference>
<evidence type="ECO:0000259" key="1">
    <source>
        <dbReference type="Pfam" id="PF13020"/>
    </source>
</evidence>
<evidence type="ECO:0000313" key="2">
    <source>
        <dbReference type="EMBL" id="UUX58714.1"/>
    </source>
</evidence>
<protein>
    <submittedName>
        <fullName evidence="2">DUF3883 domain-containing protein</fullName>
    </submittedName>
</protein>
<dbReference type="RefSeq" id="WP_257745576.1">
    <property type="nucleotide sequence ID" value="NZ_CP102487.1"/>
</dbReference>